<dbReference type="Pfam" id="PF13520">
    <property type="entry name" value="AA_permease_2"/>
    <property type="match status" value="1"/>
</dbReference>
<dbReference type="InterPro" id="IPR002293">
    <property type="entry name" value="AA/rel_permease1"/>
</dbReference>
<evidence type="ECO:0000256" key="4">
    <source>
        <dbReference type="ARBA" id="ARBA00022989"/>
    </source>
</evidence>
<evidence type="ECO:0000313" key="8">
    <source>
        <dbReference type="EMBL" id="MCX5619312.1"/>
    </source>
</evidence>
<dbReference type="Proteomes" id="UP001165575">
    <property type="component" value="Unassembled WGS sequence"/>
</dbReference>
<feature type="compositionally biased region" description="Basic residues" evidence="6">
    <location>
        <begin position="1"/>
        <end position="16"/>
    </location>
</feature>
<dbReference type="RefSeq" id="WP_155573268.1">
    <property type="nucleotide sequence ID" value="NZ_JANIDX010000002.1"/>
</dbReference>
<protein>
    <submittedName>
        <fullName evidence="8">Amino acid permease</fullName>
    </submittedName>
</protein>
<feature type="transmembrane region" description="Helical" evidence="7">
    <location>
        <begin position="480"/>
        <end position="499"/>
    </location>
</feature>
<evidence type="ECO:0000256" key="2">
    <source>
        <dbReference type="ARBA" id="ARBA00022448"/>
    </source>
</evidence>
<comment type="subcellular location">
    <subcellularLocation>
        <location evidence="1">Membrane</location>
        <topology evidence="1">Multi-pass membrane protein</topology>
    </subcellularLocation>
</comment>
<reference evidence="8 9" key="1">
    <citation type="submission" date="2022-07" db="EMBL/GenBank/DDBJ databases">
        <title>Bombella genomes.</title>
        <authorList>
            <person name="Harer L."/>
            <person name="Styblova S."/>
            <person name="Ehrmann M."/>
        </authorList>
    </citation>
    <scope>NUCLEOTIDE SEQUENCE [LARGE SCALE GENOMIC DNA]</scope>
    <source>
        <strain evidence="8 9">TMW 2.2556</strain>
    </source>
</reference>
<proteinExistence type="predicted"/>
<evidence type="ECO:0000256" key="3">
    <source>
        <dbReference type="ARBA" id="ARBA00022692"/>
    </source>
</evidence>
<comment type="caution">
    <text evidence="8">The sequence shown here is derived from an EMBL/GenBank/DDBJ whole genome shotgun (WGS) entry which is preliminary data.</text>
</comment>
<keyword evidence="4 7" id="KW-1133">Transmembrane helix</keyword>
<feature type="transmembrane region" description="Helical" evidence="7">
    <location>
        <begin position="119"/>
        <end position="140"/>
    </location>
</feature>
<keyword evidence="9" id="KW-1185">Reference proteome</keyword>
<feature type="region of interest" description="Disordered" evidence="6">
    <location>
        <begin position="1"/>
        <end position="21"/>
    </location>
</feature>
<feature type="transmembrane region" description="Helical" evidence="7">
    <location>
        <begin position="381"/>
        <end position="398"/>
    </location>
</feature>
<keyword evidence="5 7" id="KW-0472">Membrane</keyword>
<dbReference type="PIRSF" id="PIRSF006060">
    <property type="entry name" value="AA_transporter"/>
    <property type="match status" value="1"/>
</dbReference>
<keyword evidence="3 7" id="KW-0812">Transmembrane</keyword>
<feature type="transmembrane region" description="Helical" evidence="7">
    <location>
        <begin position="327"/>
        <end position="350"/>
    </location>
</feature>
<gene>
    <name evidence="8" type="ORF">NQF89_02570</name>
</gene>
<dbReference type="EMBL" id="JANIDX010000002">
    <property type="protein sequence ID" value="MCX5619312.1"/>
    <property type="molecule type" value="Genomic_DNA"/>
</dbReference>
<evidence type="ECO:0000256" key="1">
    <source>
        <dbReference type="ARBA" id="ARBA00004141"/>
    </source>
</evidence>
<sequence length="521" mass="55898">MPKHSRHSAKKRRDPRRKTMDQITAENDSMTLKRSLTATQLLLMGVGTTVGAGVYVMTGTAAAEYAGPAVLLSFLIAAASCLFTAFCYGELASTFPVAGSSYSYAYIAMGERTAWNISWLMLLEYGISCTAVAAGLSGYLNSLLGIFHIHLPQWLTHTSLQPVPGSEGTALTAGWRLDLIGFLSVILVTALLARGVEESARFNSLIVALKIGVLFLFLIIGVGYITPANWVPFIPPAQANFHFGVAGIFRAASIIFFAYGGFEAVSTASSEARNPTRDIPIGIIGSLLICTVIYVAVAAVLLGIVPYAKLDVADPLAVATQIMGKPWLALLVNGGATIGLASVLLGLMYGQSRILLTTGRDGLIPSVFSEIHPRYRTPARGTFIMGGIIALMTATLPIDIISDLVSLGTALAFAMVCFTVIWQRNYAPETKRPFRVPLGGIRIRGFWIGVTPLLGIIFCLVMILPLLFNMVHALLGGNPVPVLLLVGYFLIGVLTYRFYGFHNSLMAPSRPHEQGTSSHPE</sequence>
<name>A0ABT3WJN0_9PROT</name>
<evidence type="ECO:0000256" key="6">
    <source>
        <dbReference type="SAM" id="MobiDB-lite"/>
    </source>
</evidence>
<feature type="transmembrane region" description="Helical" evidence="7">
    <location>
        <begin position="404"/>
        <end position="422"/>
    </location>
</feature>
<feature type="transmembrane region" description="Helical" evidence="7">
    <location>
        <begin position="68"/>
        <end position="88"/>
    </location>
</feature>
<feature type="transmembrane region" description="Helical" evidence="7">
    <location>
        <begin position="241"/>
        <end position="262"/>
    </location>
</feature>
<dbReference type="PANTHER" id="PTHR43243">
    <property type="entry name" value="INNER MEMBRANE TRANSPORTER YGJI-RELATED"/>
    <property type="match status" value="1"/>
</dbReference>
<evidence type="ECO:0000313" key="9">
    <source>
        <dbReference type="Proteomes" id="UP001165575"/>
    </source>
</evidence>
<keyword evidence="2" id="KW-0813">Transport</keyword>
<feature type="transmembrane region" description="Helical" evidence="7">
    <location>
        <begin position="173"/>
        <end position="193"/>
    </location>
</feature>
<accession>A0ABT3WJN0</accession>
<dbReference type="Gene3D" id="1.20.1740.10">
    <property type="entry name" value="Amino acid/polyamine transporter I"/>
    <property type="match status" value="1"/>
</dbReference>
<feature type="transmembrane region" description="Helical" evidence="7">
    <location>
        <begin position="283"/>
        <end position="307"/>
    </location>
</feature>
<evidence type="ECO:0000256" key="5">
    <source>
        <dbReference type="ARBA" id="ARBA00023136"/>
    </source>
</evidence>
<feature type="transmembrane region" description="Helical" evidence="7">
    <location>
        <begin position="205"/>
        <end position="226"/>
    </location>
</feature>
<dbReference type="PANTHER" id="PTHR43243:SF4">
    <property type="entry name" value="CATIONIC AMINO ACID TRANSPORTER 4"/>
    <property type="match status" value="1"/>
</dbReference>
<evidence type="ECO:0000256" key="7">
    <source>
        <dbReference type="SAM" id="Phobius"/>
    </source>
</evidence>
<organism evidence="8 9">
    <name type="scientific">Bombella pollinis</name>
    <dbReference type="NCBI Taxonomy" id="2967337"/>
    <lineage>
        <taxon>Bacteria</taxon>
        <taxon>Pseudomonadati</taxon>
        <taxon>Pseudomonadota</taxon>
        <taxon>Alphaproteobacteria</taxon>
        <taxon>Acetobacterales</taxon>
        <taxon>Acetobacteraceae</taxon>
        <taxon>Bombella</taxon>
    </lineage>
</organism>
<feature type="transmembrane region" description="Helical" evidence="7">
    <location>
        <begin position="443"/>
        <end position="468"/>
    </location>
</feature>